<feature type="transmembrane region" description="Helical" evidence="1">
    <location>
        <begin position="109"/>
        <end position="130"/>
    </location>
</feature>
<evidence type="ECO:0000313" key="2">
    <source>
        <dbReference type="EMBL" id="KAG6371269.1"/>
    </source>
</evidence>
<feature type="transmembrane region" description="Helical" evidence="1">
    <location>
        <begin position="258"/>
        <end position="276"/>
    </location>
</feature>
<feature type="transmembrane region" description="Helical" evidence="1">
    <location>
        <begin position="63"/>
        <end position="89"/>
    </location>
</feature>
<keyword evidence="3" id="KW-1185">Reference proteome</keyword>
<evidence type="ECO:0000256" key="1">
    <source>
        <dbReference type="SAM" id="Phobius"/>
    </source>
</evidence>
<feature type="transmembrane region" description="Helical" evidence="1">
    <location>
        <begin position="219"/>
        <end position="246"/>
    </location>
</feature>
<dbReference type="Proteomes" id="UP000683000">
    <property type="component" value="Unassembled WGS sequence"/>
</dbReference>
<gene>
    <name evidence="2" type="ORF">JVT61DRAFT_9735</name>
</gene>
<keyword evidence="1" id="KW-0472">Membrane</keyword>
<feature type="transmembrane region" description="Helical" evidence="1">
    <location>
        <begin position="24"/>
        <end position="43"/>
    </location>
</feature>
<feature type="transmembrane region" description="Helical" evidence="1">
    <location>
        <begin position="142"/>
        <end position="159"/>
    </location>
</feature>
<comment type="caution">
    <text evidence="2">The sequence shown here is derived from an EMBL/GenBank/DDBJ whole genome shotgun (WGS) entry which is preliminary data.</text>
</comment>
<proteinExistence type="predicted"/>
<protein>
    <submittedName>
        <fullName evidence="2">Uncharacterized protein</fullName>
    </submittedName>
</protein>
<name>A0A8I2YFY8_9AGAM</name>
<dbReference type="OrthoDB" id="2796825at2759"/>
<sequence>MNAQPSQPLGSVSDLDGSLLQNSAYVGITIQNILYGVELVLYFKTMRILLRNKEGLKKIDSFWGLFSTMMVILITVWVATSAIFGQKLWLMDFPGGPDAYWEKHISDWYLDWGTTAVILLQLMTDGLMIYRCRIIWNMYRAIVVPVILWLATLVLGVLVDWTSSSPGGNFFTGESAQLALAYYGVSVFLNTVLTCMICYRILQHGRKVRKHFGPEQASLFFGVVTLVIESVFPYTLSGIAFLVSLGVNSPTSAGLVDVYFLLMCISPQMLILRVLAGRAWNNDMSRRSDSMIYSSSAGSSGSQQVEGNAATVHLTTLSEVHLPDGHGNVVVSPV</sequence>
<feature type="transmembrane region" description="Helical" evidence="1">
    <location>
        <begin position="179"/>
        <end position="199"/>
    </location>
</feature>
<reference evidence="2" key="1">
    <citation type="submission" date="2021-03" db="EMBL/GenBank/DDBJ databases">
        <title>Evolutionary innovations through gain and loss of genes in the ectomycorrhizal Boletales.</title>
        <authorList>
            <person name="Wu G."/>
            <person name="Miyauchi S."/>
            <person name="Morin E."/>
            <person name="Yang Z.-L."/>
            <person name="Xu J."/>
            <person name="Martin F.M."/>
        </authorList>
    </citation>
    <scope>NUCLEOTIDE SEQUENCE</scope>
    <source>
        <strain evidence="2">BR01</strain>
    </source>
</reference>
<dbReference type="EMBL" id="JAGFBS010000037">
    <property type="protein sequence ID" value="KAG6371269.1"/>
    <property type="molecule type" value="Genomic_DNA"/>
</dbReference>
<evidence type="ECO:0000313" key="3">
    <source>
        <dbReference type="Proteomes" id="UP000683000"/>
    </source>
</evidence>
<organism evidence="2 3">
    <name type="scientific">Boletus reticuloceps</name>
    <dbReference type="NCBI Taxonomy" id="495285"/>
    <lineage>
        <taxon>Eukaryota</taxon>
        <taxon>Fungi</taxon>
        <taxon>Dikarya</taxon>
        <taxon>Basidiomycota</taxon>
        <taxon>Agaricomycotina</taxon>
        <taxon>Agaricomycetes</taxon>
        <taxon>Agaricomycetidae</taxon>
        <taxon>Boletales</taxon>
        <taxon>Boletineae</taxon>
        <taxon>Boletaceae</taxon>
        <taxon>Boletoideae</taxon>
        <taxon>Boletus</taxon>
    </lineage>
</organism>
<keyword evidence="1" id="KW-0812">Transmembrane</keyword>
<dbReference type="AlphaFoldDB" id="A0A8I2YFY8"/>
<accession>A0A8I2YFY8</accession>
<keyword evidence="1" id="KW-1133">Transmembrane helix</keyword>